<comment type="caution">
    <text evidence="2">The sequence shown here is derived from an EMBL/GenBank/DDBJ whole genome shotgun (WGS) entry which is preliminary data.</text>
</comment>
<evidence type="ECO:0000313" key="3">
    <source>
        <dbReference type="Proteomes" id="UP000822688"/>
    </source>
</evidence>
<protein>
    <submittedName>
        <fullName evidence="2">Uncharacterized protein</fullName>
    </submittedName>
</protein>
<name>A0A8T0I8G2_CERPU</name>
<feature type="region of interest" description="Disordered" evidence="1">
    <location>
        <begin position="344"/>
        <end position="411"/>
    </location>
</feature>
<sequence length="521" mass="57157">MSQGFLTWPDVHPILVGAGCLALGYVYGRHCRASGEIPADEPAASEEACCAQSQSNTYFEDLERCKCCMSAPAELDTTAVGKEKGSRFSTRSPYMIQDAAEGFEQAERSAKRDLEHRNSMDRYGHHMKERDCTNGEGHGMHQHSSSTYFEKSYQILEEERVLRAKTPHKKQKGTPVVKELFCSKGKAELSRVGDEDDAAASVPWSQEVLNKRIDYFNNVISASGTTDSERSDESRKLRHFRKKFLKVSACSKGEPTYNSISTSSQKSISNSGGLERPTCGLVPLATPDRDGCSHDNSPNSPHRIFGGGCNAATAGDTSVVPKAVQNFIPEGSKVPETLSIVGRLHTRNDPEGNSKDADRDADSVTQPACEPNKEMLGNELESTTAAPSSMQAELLQTPSETQAPKHDVPDRCSERMELKKEVLVDKVLKAEIYGLLNEADSSKVSFQGIVSLLEERLQTDLQESKVHIATLVREVISISKLLEGEGLSGEVELEQNKATDIYKDLSSSSHLSMLPFLSNFE</sequence>
<gene>
    <name evidence="2" type="ORF">KC19_4G048300</name>
</gene>
<dbReference type="Proteomes" id="UP000822688">
    <property type="component" value="Chromosome 4"/>
</dbReference>
<dbReference type="OrthoDB" id="10623365at2759"/>
<evidence type="ECO:0000256" key="1">
    <source>
        <dbReference type="SAM" id="MobiDB-lite"/>
    </source>
</evidence>
<accession>A0A8T0I8G2</accession>
<feature type="compositionally biased region" description="Basic and acidic residues" evidence="1">
    <location>
        <begin position="346"/>
        <end position="362"/>
    </location>
</feature>
<dbReference type="SUPFAM" id="SSF109715">
    <property type="entry name" value="DEK C-terminal domain"/>
    <property type="match status" value="1"/>
</dbReference>
<organism evidence="2 3">
    <name type="scientific">Ceratodon purpureus</name>
    <name type="common">Fire moss</name>
    <name type="synonym">Dicranum purpureum</name>
    <dbReference type="NCBI Taxonomy" id="3225"/>
    <lineage>
        <taxon>Eukaryota</taxon>
        <taxon>Viridiplantae</taxon>
        <taxon>Streptophyta</taxon>
        <taxon>Embryophyta</taxon>
        <taxon>Bryophyta</taxon>
        <taxon>Bryophytina</taxon>
        <taxon>Bryopsida</taxon>
        <taxon>Dicranidae</taxon>
        <taxon>Pseudoditrichales</taxon>
        <taxon>Ditrichaceae</taxon>
        <taxon>Ceratodon</taxon>
    </lineage>
</organism>
<reference evidence="2" key="1">
    <citation type="submission" date="2020-06" db="EMBL/GenBank/DDBJ databases">
        <title>WGS assembly of Ceratodon purpureus strain R40.</title>
        <authorList>
            <person name="Carey S.B."/>
            <person name="Jenkins J."/>
            <person name="Shu S."/>
            <person name="Lovell J.T."/>
            <person name="Sreedasyam A."/>
            <person name="Maumus F."/>
            <person name="Tiley G.P."/>
            <person name="Fernandez-Pozo N."/>
            <person name="Barry K."/>
            <person name="Chen C."/>
            <person name="Wang M."/>
            <person name="Lipzen A."/>
            <person name="Daum C."/>
            <person name="Saski C.A."/>
            <person name="Payton A.C."/>
            <person name="Mcbreen J.C."/>
            <person name="Conrad R.E."/>
            <person name="Kollar L.M."/>
            <person name="Olsson S."/>
            <person name="Huttunen S."/>
            <person name="Landis J.B."/>
            <person name="Wickett N.J."/>
            <person name="Johnson M.G."/>
            <person name="Rensing S.A."/>
            <person name="Grimwood J."/>
            <person name="Schmutz J."/>
            <person name="Mcdaniel S.F."/>
        </authorList>
    </citation>
    <scope>NUCLEOTIDE SEQUENCE</scope>
    <source>
        <strain evidence="2">R40</strain>
    </source>
</reference>
<proteinExistence type="predicted"/>
<keyword evidence="3" id="KW-1185">Reference proteome</keyword>
<evidence type="ECO:0000313" key="2">
    <source>
        <dbReference type="EMBL" id="KAG0578768.1"/>
    </source>
</evidence>
<dbReference type="AlphaFoldDB" id="A0A8T0I8G2"/>
<feature type="compositionally biased region" description="Polar residues" evidence="1">
    <location>
        <begin position="380"/>
        <end position="402"/>
    </location>
</feature>
<dbReference type="EMBL" id="CM026424">
    <property type="protein sequence ID" value="KAG0578768.1"/>
    <property type="molecule type" value="Genomic_DNA"/>
</dbReference>